<evidence type="ECO:0000313" key="3">
    <source>
        <dbReference type="Proteomes" id="UP000001798"/>
    </source>
</evidence>
<dbReference type="InterPro" id="IPR036259">
    <property type="entry name" value="MFS_trans_sf"/>
</dbReference>
<dbReference type="EMBL" id="CP009815">
    <property type="protein sequence ID" value="ATZ54811.1"/>
    <property type="molecule type" value="Genomic_DNA"/>
</dbReference>
<keyword evidence="1" id="KW-1133">Transmembrane helix</keyword>
<feature type="transmembrane region" description="Helical" evidence="1">
    <location>
        <begin position="320"/>
        <end position="339"/>
    </location>
</feature>
<dbReference type="Gene3D" id="1.20.1250.20">
    <property type="entry name" value="MFS general substrate transporter like domains"/>
    <property type="match status" value="1"/>
</dbReference>
<dbReference type="GeneID" id="5437223"/>
<reference evidence="2 3" key="3">
    <citation type="journal article" date="2017" name="Mol. Plant Pathol.">
        <title>A gapless genome sequence of the fungus Botrytis cinerea.</title>
        <authorList>
            <person name="Van Kan J.A."/>
            <person name="Stassen J.H."/>
            <person name="Mosbach A."/>
            <person name="Van Der Lee T.A."/>
            <person name="Faino L."/>
            <person name="Farmer A.D."/>
            <person name="Papasotiriou D.G."/>
            <person name="Zhou S."/>
            <person name="Seidl M.F."/>
            <person name="Cottam E."/>
            <person name="Edel D."/>
            <person name="Hahn M."/>
            <person name="Schwartz D.C."/>
            <person name="Dietrich R.A."/>
            <person name="Widdison S."/>
            <person name="Scalliet G."/>
        </authorList>
    </citation>
    <scope>NUCLEOTIDE SEQUENCE [LARGE SCALE GENOMIC DNA]</scope>
    <source>
        <strain evidence="2 3">B05.10</strain>
    </source>
</reference>
<dbReference type="SUPFAM" id="SSF103473">
    <property type="entry name" value="MFS general substrate transporter"/>
    <property type="match status" value="1"/>
</dbReference>
<name>A0A384JWA5_BOTFB</name>
<gene>
    <name evidence="2" type="ORF">BCIN_11g01410</name>
</gene>
<evidence type="ECO:0000313" key="2">
    <source>
        <dbReference type="EMBL" id="ATZ54811.1"/>
    </source>
</evidence>
<sequence length="415" mass="46527">MSTRRYLQATYIRIVIGILYCDYVAWFMPHKLIFCFCWNIFHHGTYYGYSTTHAPFSRGFSTAKSQSNLLGYCFLRSTTWFADRSFAFWYSNTIHYLANNLRRFLPPRRLLYSLISQWFSFGVQYLIFILLYFFMPDYPSTNPGSFNYFFHLLSIIRLLFKHPLLVQASLIGFCTSTIFTSYWTTLTFLLSSPPYSFSPVPIGLFALIGIVTFILGPIYSRIIIDKFIPLFSVILGLLYCFIGVVIGTYTGEFTLAGPILQAIFMDLGIQTAQIANRSAIYGIDPKARNRVNTAYMLMVFSGQLTGTAVGNRLYARGGWVVSGSAGVGFVGLGLGLCFLRGPWEKGWVGWGGGWGIRRRDLRVGGVVEKRGVGERGGENVHAGAGAGNRVLEMGDGERHGEVGVVPCRVSSIRES</sequence>
<feature type="transmembrane region" description="Helical" evidence="1">
    <location>
        <begin position="227"/>
        <end position="249"/>
    </location>
</feature>
<keyword evidence="1" id="KW-0812">Transmembrane</keyword>
<proteinExistence type="predicted"/>
<dbReference type="PANTHER" id="PTHR42910:SF1">
    <property type="entry name" value="MAJOR FACILITATOR SUPERFAMILY (MFS) PROFILE DOMAIN-CONTAINING PROTEIN"/>
    <property type="match status" value="1"/>
</dbReference>
<accession>A0A384JWA5</accession>
<reference evidence="2 3" key="2">
    <citation type="journal article" date="2012" name="Eukaryot. Cell">
        <title>Genome update of Botrytis cinerea strains B05.10 and T4.</title>
        <authorList>
            <person name="Staats M."/>
            <person name="van Kan J.A."/>
        </authorList>
    </citation>
    <scope>NUCLEOTIDE SEQUENCE [LARGE SCALE GENOMIC DNA]</scope>
    <source>
        <strain evidence="2 3">B05.10</strain>
    </source>
</reference>
<dbReference type="Proteomes" id="UP000001798">
    <property type="component" value="Chromosome 11"/>
</dbReference>
<evidence type="ECO:0000256" key="1">
    <source>
        <dbReference type="SAM" id="Phobius"/>
    </source>
</evidence>
<feature type="transmembrane region" description="Helical" evidence="1">
    <location>
        <begin position="165"/>
        <end position="183"/>
    </location>
</feature>
<feature type="transmembrane region" description="Helical" evidence="1">
    <location>
        <begin position="145"/>
        <end position="160"/>
    </location>
</feature>
<reference evidence="2 3" key="1">
    <citation type="journal article" date="2011" name="PLoS Genet.">
        <title>Genomic analysis of the necrotrophic fungal pathogens Sclerotinia sclerotiorum and Botrytis cinerea.</title>
        <authorList>
            <person name="Amselem J."/>
            <person name="Cuomo C.A."/>
            <person name="van Kan J.A."/>
            <person name="Viaud M."/>
            <person name="Benito E.P."/>
            <person name="Couloux A."/>
            <person name="Coutinho P.M."/>
            <person name="de Vries R.P."/>
            <person name="Dyer P.S."/>
            <person name="Fillinger S."/>
            <person name="Fournier E."/>
            <person name="Gout L."/>
            <person name="Hahn M."/>
            <person name="Kohn L."/>
            <person name="Lapalu N."/>
            <person name="Plummer K.M."/>
            <person name="Pradier J.M."/>
            <person name="Quevillon E."/>
            <person name="Sharon A."/>
            <person name="Simon A."/>
            <person name="ten Have A."/>
            <person name="Tudzynski B."/>
            <person name="Tudzynski P."/>
            <person name="Wincker P."/>
            <person name="Andrew M."/>
            <person name="Anthouard V."/>
            <person name="Beever R.E."/>
            <person name="Beffa R."/>
            <person name="Benoit I."/>
            <person name="Bouzid O."/>
            <person name="Brault B."/>
            <person name="Chen Z."/>
            <person name="Choquer M."/>
            <person name="Collemare J."/>
            <person name="Cotton P."/>
            <person name="Danchin E.G."/>
            <person name="Da Silva C."/>
            <person name="Gautier A."/>
            <person name="Giraud C."/>
            <person name="Giraud T."/>
            <person name="Gonzalez C."/>
            <person name="Grossetete S."/>
            <person name="Guldener U."/>
            <person name="Henrissat B."/>
            <person name="Howlett B.J."/>
            <person name="Kodira C."/>
            <person name="Kretschmer M."/>
            <person name="Lappartient A."/>
            <person name="Leroch M."/>
            <person name="Levis C."/>
            <person name="Mauceli E."/>
            <person name="Neuveglise C."/>
            <person name="Oeser B."/>
            <person name="Pearson M."/>
            <person name="Poulain J."/>
            <person name="Poussereau N."/>
            <person name="Quesneville H."/>
            <person name="Rascle C."/>
            <person name="Schumacher J."/>
            <person name="Segurens B."/>
            <person name="Sexton A."/>
            <person name="Silva E."/>
            <person name="Sirven C."/>
            <person name="Soanes D.M."/>
            <person name="Talbot N.J."/>
            <person name="Templeton M."/>
            <person name="Yandava C."/>
            <person name="Yarden O."/>
            <person name="Zeng Q."/>
            <person name="Rollins J.A."/>
            <person name="Lebrun M.H."/>
            <person name="Dickman M."/>
        </authorList>
    </citation>
    <scope>NUCLEOTIDE SEQUENCE [LARGE SCALE GENOMIC DNA]</scope>
    <source>
        <strain evidence="2 3">B05.10</strain>
    </source>
</reference>
<dbReference type="PANTHER" id="PTHR42910">
    <property type="entry name" value="TRANSPORTER SCO4007-RELATED"/>
    <property type="match status" value="1"/>
</dbReference>
<dbReference type="RefSeq" id="XP_024551632.1">
    <property type="nucleotide sequence ID" value="XM_024695837.1"/>
</dbReference>
<dbReference type="OrthoDB" id="2105912at2759"/>
<dbReference type="VEuPathDB" id="FungiDB:Bcin11g01410"/>
<feature type="transmembrane region" description="Helical" evidence="1">
    <location>
        <begin position="110"/>
        <end position="133"/>
    </location>
</feature>
<keyword evidence="1" id="KW-0472">Membrane</keyword>
<keyword evidence="3" id="KW-1185">Reference proteome</keyword>
<protein>
    <submittedName>
        <fullName evidence="2">Uncharacterized protein</fullName>
    </submittedName>
</protein>
<organism evidence="2 3">
    <name type="scientific">Botryotinia fuckeliana (strain B05.10)</name>
    <name type="common">Noble rot fungus</name>
    <name type="synonym">Botrytis cinerea</name>
    <dbReference type="NCBI Taxonomy" id="332648"/>
    <lineage>
        <taxon>Eukaryota</taxon>
        <taxon>Fungi</taxon>
        <taxon>Dikarya</taxon>
        <taxon>Ascomycota</taxon>
        <taxon>Pezizomycotina</taxon>
        <taxon>Leotiomycetes</taxon>
        <taxon>Helotiales</taxon>
        <taxon>Sclerotiniaceae</taxon>
        <taxon>Botrytis</taxon>
    </lineage>
</organism>
<dbReference type="AlphaFoldDB" id="A0A384JWA5"/>
<feature type="transmembrane region" description="Helical" evidence="1">
    <location>
        <begin position="195"/>
        <end position="215"/>
    </location>
</feature>